<protein>
    <submittedName>
        <fullName evidence="1">Uncharacterized protein</fullName>
    </submittedName>
</protein>
<keyword evidence="2" id="KW-1185">Reference proteome</keyword>
<dbReference type="Gramene" id="KVH96430">
    <property type="protein sequence ID" value="KVH96430"/>
    <property type="gene ID" value="Ccrd_001492"/>
</dbReference>
<dbReference type="Proteomes" id="UP000243975">
    <property type="component" value="Unassembled WGS sequence"/>
</dbReference>
<dbReference type="EMBL" id="LEKV01004311">
    <property type="protein sequence ID" value="KVH96430.1"/>
    <property type="molecule type" value="Genomic_DNA"/>
</dbReference>
<feature type="non-terminal residue" evidence="1">
    <location>
        <position position="97"/>
    </location>
</feature>
<sequence length="97" mass="11186">SGNGNNLGAAKQTIGQFLFNDDNNLSRLQGKIPLGIFRPRANYRDSELSRKILREMIERQPMLQPRIVVKNITKLHNMLSILYNVIKTFKILLLFFA</sequence>
<gene>
    <name evidence="1" type="ORF">Ccrd_001492</name>
</gene>
<name>A0A124SDB3_CYNCS</name>
<proteinExistence type="predicted"/>
<accession>A0A124SDB3</accession>
<dbReference type="AlphaFoldDB" id="A0A124SDB3"/>
<evidence type="ECO:0000313" key="1">
    <source>
        <dbReference type="EMBL" id="KVH96430.1"/>
    </source>
</evidence>
<reference evidence="1 2" key="1">
    <citation type="journal article" date="2016" name="Sci. Rep.">
        <title>The genome sequence of the outbreeding globe artichoke constructed de novo incorporating a phase-aware low-pass sequencing strategy of F1 progeny.</title>
        <authorList>
            <person name="Scaglione D."/>
            <person name="Reyes-Chin-Wo S."/>
            <person name="Acquadro A."/>
            <person name="Froenicke L."/>
            <person name="Portis E."/>
            <person name="Beitel C."/>
            <person name="Tirone M."/>
            <person name="Mauro R."/>
            <person name="Lo Monaco A."/>
            <person name="Mauromicale G."/>
            <person name="Faccioli P."/>
            <person name="Cattivelli L."/>
            <person name="Rieseberg L."/>
            <person name="Michelmore R."/>
            <person name="Lanteri S."/>
        </authorList>
    </citation>
    <scope>NUCLEOTIDE SEQUENCE [LARGE SCALE GENOMIC DNA]</scope>
    <source>
        <strain evidence="1">2C</strain>
    </source>
</reference>
<comment type="caution">
    <text evidence="1">The sequence shown here is derived from an EMBL/GenBank/DDBJ whole genome shotgun (WGS) entry which is preliminary data.</text>
</comment>
<evidence type="ECO:0000313" key="2">
    <source>
        <dbReference type="Proteomes" id="UP000243975"/>
    </source>
</evidence>
<organism evidence="1 2">
    <name type="scientific">Cynara cardunculus var. scolymus</name>
    <name type="common">Globe artichoke</name>
    <name type="synonym">Cynara scolymus</name>
    <dbReference type="NCBI Taxonomy" id="59895"/>
    <lineage>
        <taxon>Eukaryota</taxon>
        <taxon>Viridiplantae</taxon>
        <taxon>Streptophyta</taxon>
        <taxon>Embryophyta</taxon>
        <taxon>Tracheophyta</taxon>
        <taxon>Spermatophyta</taxon>
        <taxon>Magnoliopsida</taxon>
        <taxon>eudicotyledons</taxon>
        <taxon>Gunneridae</taxon>
        <taxon>Pentapetalae</taxon>
        <taxon>asterids</taxon>
        <taxon>campanulids</taxon>
        <taxon>Asterales</taxon>
        <taxon>Asteraceae</taxon>
        <taxon>Carduoideae</taxon>
        <taxon>Cardueae</taxon>
        <taxon>Carduinae</taxon>
        <taxon>Cynara</taxon>
    </lineage>
</organism>
<feature type="non-terminal residue" evidence="1">
    <location>
        <position position="1"/>
    </location>
</feature>